<gene>
    <name evidence="2" type="ORF">LPJ53_001071</name>
</gene>
<keyword evidence="1" id="KW-1133">Transmembrane helix</keyword>
<feature type="transmembrane region" description="Helical" evidence="1">
    <location>
        <begin position="35"/>
        <end position="54"/>
    </location>
</feature>
<dbReference type="AlphaFoldDB" id="A0A9W7Y798"/>
<proteinExistence type="predicted"/>
<keyword evidence="3" id="KW-1185">Reference proteome</keyword>
<evidence type="ECO:0000313" key="2">
    <source>
        <dbReference type="EMBL" id="KAJ1724710.1"/>
    </source>
</evidence>
<comment type="caution">
    <text evidence="2">The sequence shown here is derived from an EMBL/GenBank/DDBJ whole genome shotgun (WGS) entry which is preliminary data.</text>
</comment>
<dbReference type="EMBL" id="JANBOJ010000023">
    <property type="protein sequence ID" value="KAJ1724710.1"/>
    <property type="molecule type" value="Genomic_DNA"/>
</dbReference>
<evidence type="ECO:0000256" key="1">
    <source>
        <dbReference type="SAM" id="Phobius"/>
    </source>
</evidence>
<sequence length="70" mass="7816">MIIPAHLATETMPDGQQLRYQYHQTMEPFHDGLCAVVWIVVGAIVGLLVGLTTYKLKPFRAGQQHANLVK</sequence>
<reference evidence="2" key="1">
    <citation type="submission" date="2022-07" db="EMBL/GenBank/DDBJ databases">
        <title>Phylogenomic reconstructions and comparative analyses of Kickxellomycotina fungi.</title>
        <authorList>
            <person name="Reynolds N.K."/>
            <person name="Stajich J.E."/>
            <person name="Barry K."/>
            <person name="Grigoriev I.V."/>
            <person name="Crous P."/>
            <person name="Smith M.E."/>
        </authorList>
    </citation>
    <scope>NUCLEOTIDE SEQUENCE</scope>
    <source>
        <strain evidence="2">NBRC 32514</strain>
    </source>
</reference>
<accession>A0A9W7Y798</accession>
<evidence type="ECO:0000313" key="3">
    <source>
        <dbReference type="Proteomes" id="UP001149813"/>
    </source>
</evidence>
<keyword evidence="1" id="KW-0812">Transmembrane</keyword>
<protein>
    <submittedName>
        <fullName evidence="2">Uncharacterized protein</fullName>
    </submittedName>
</protein>
<dbReference type="Proteomes" id="UP001149813">
    <property type="component" value="Unassembled WGS sequence"/>
</dbReference>
<organism evidence="2 3">
    <name type="scientific">Coemansia erecta</name>
    <dbReference type="NCBI Taxonomy" id="147472"/>
    <lineage>
        <taxon>Eukaryota</taxon>
        <taxon>Fungi</taxon>
        <taxon>Fungi incertae sedis</taxon>
        <taxon>Zoopagomycota</taxon>
        <taxon>Kickxellomycotina</taxon>
        <taxon>Kickxellomycetes</taxon>
        <taxon>Kickxellales</taxon>
        <taxon>Kickxellaceae</taxon>
        <taxon>Coemansia</taxon>
    </lineage>
</organism>
<keyword evidence="1" id="KW-0472">Membrane</keyword>
<name>A0A9W7Y798_9FUNG</name>